<keyword evidence="7 11" id="KW-1133">Transmembrane helix</keyword>
<sequence>MSRRRRKRSGRWPRFLKRWLRRLVRHPFFPAQPITLVLTLILLSILAIFITLLLIYILNPDKESLPWRAYCSIPSLVAPPQPYFPSQRIFPELEYGQMLPSFPPPNLDDLPPAGLFVGVFSIDSAFERRMLVRTTWASHPRSRDGAVGGDEGRGTSRTVVRFILGLPRKDWERRVKLEMEMYNDIVILPIPENMNSGKTHSFFSWASLNGWVPPLYTPSEVPLPQFSYSNYTSTPPSLAPHDPFSAWENIQSGQVRPWVRPDFVVKVDDDAFLMLAELESRLRVELHNKPKPLPNSTLLYRRTGPGTSSSSSSSSTSSETASQGSNSTDTRTGTSTKTSATATSTPLSPHPTYPESLTDNDPLIYWGYLVTNRLHQFMAGEIYSLSWSLVDWVAKDATVKTMTRGAEDKQTSKWMRAHPRADKPNMRFWCSDHYRIIISYAHGFLFPSEVTRIKRAMAAYVEKWTSAVALGSSGHSLNGGNNAVSALTASSSTIPSEWSHSTVSKFGVRYVPPIADLSSRHSVEALVEGSEMSTLRDGSPMTPEHAWVHREGRNTRYENKRVGGTVAVHYIKKNMWFLETALALLEGEEVSEVERYEEASPGGLGPDAHIDEDMWGKWAHSNFGRQRRLRE</sequence>
<organism evidence="12 13">
    <name type="scientific">Candolleomyces aberdarensis</name>
    <dbReference type="NCBI Taxonomy" id="2316362"/>
    <lineage>
        <taxon>Eukaryota</taxon>
        <taxon>Fungi</taxon>
        <taxon>Dikarya</taxon>
        <taxon>Basidiomycota</taxon>
        <taxon>Agaricomycotina</taxon>
        <taxon>Agaricomycetes</taxon>
        <taxon>Agaricomycetidae</taxon>
        <taxon>Agaricales</taxon>
        <taxon>Agaricineae</taxon>
        <taxon>Psathyrellaceae</taxon>
        <taxon>Candolleomyces</taxon>
    </lineage>
</organism>
<evidence type="ECO:0000256" key="6">
    <source>
        <dbReference type="ARBA" id="ARBA00022968"/>
    </source>
</evidence>
<dbReference type="GO" id="GO:0000139">
    <property type="term" value="C:Golgi membrane"/>
    <property type="evidence" value="ECO:0007669"/>
    <property type="project" value="UniProtKB-SubCell"/>
</dbReference>
<feature type="compositionally biased region" description="Low complexity" evidence="10">
    <location>
        <begin position="303"/>
        <end position="347"/>
    </location>
</feature>
<keyword evidence="3" id="KW-0328">Glycosyltransferase</keyword>
<evidence type="ECO:0000256" key="3">
    <source>
        <dbReference type="ARBA" id="ARBA00022676"/>
    </source>
</evidence>
<feature type="region of interest" description="Disordered" evidence="10">
    <location>
        <begin position="293"/>
        <end position="355"/>
    </location>
</feature>
<feature type="transmembrane region" description="Helical" evidence="11">
    <location>
        <begin position="34"/>
        <end position="58"/>
    </location>
</feature>
<name>A0A4Q2D5J7_9AGAR</name>
<dbReference type="InterPro" id="IPR002659">
    <property type="entry name" value="Glyco_trans_31"/>
</dbReference>
<proteinExistence type="inferred from homology"/>
<keyword evidence="8" id="KW-0333">Golgi apparatus</keyword>
<keyword evidence="5 11" id="KW-0812">Transmembrane</keyword>
<evidence type="ECO:0000256" key="11">
    <source>
        <dbReference type="SAM" id="Phobius"/>
    </source>
</evidence>
<dbReference type="STRING" id="2316362.A0A4Q2D5J7"/>
<dbReference type="GO" id="GO:0016758">
    <property type="term" value="F:hexosyltransferase activity"/>
    <property type="evidence" value="ECO:0007669"/>
    <property type="project" value="InterPro"/>
</dbReference>
<evidence type="ECO:0000256" key="10">
    <source>
        <dbReference type="SAM" id="MobiDB-lite"/>
    </source>
</evidence>
<dbReference type="OrthoDB" id="2139606at2759"/>
<dbReference type="EMBL" id="SDEE01000867">
    <property type="protein sequence ID" value="RXW13634.1"/>
    <property type="molecule type" value="Genomic_DNA"/>
</dbReference>
<evidence type="ECO:0000256" key="5">
    <source>
        <dbReference type="ARBA" id="ARBA00022692"/>
    </source>
</evidence>
<evidence type="ECO:0008006" key="14">
    <source>
        <dbReference type="Google" id="ProtNLM"/>
    </source>
</evidence>
<dbReference type="GO" id="GO:0051072">
    <property type="term" value="P:4,6-pyruvylated galactose residue biosynthetic process"/>
    <property type="evidence" value="ECO:0007669"/>
    <property type="project" value="TreeGrafter"/>
</dbReference>
<reference evidence="12 13" key="1">
    <citation type="submission" date="2019-01" db="EMBL/GenBank/DDBJ databases">
        <title>Draft genome sequence of Psathyrella aberdarensis IHI B618.</title>
        <authorList>
            <person name="Buettner E."/>
            <person name="Kellner H."/>
        </authorList>
    </citation>
    <scope>NUCLEOTIDE SEQUENCE [LARGE SCALE GENOMIC DNA]</scope>
    <source>
        <strain evidence="12 13">IHI B618</strain>
    </source>
</reference>
<evidence type="ECO:0000256" key="4">
    <source>
        <dbReference type="ARBA" id="ARBA00022679"/>
    </source>
</evidence>
<evidence type="ECO:0000313" key="13">
    <source>
        <dbReference type="Proteomes" id="UP000290288"/>
    </source>
</evidence>
<comment type="similarity">
    <text evidence="2">Belongs to the glycosyltransferase 31 family.</text>
</comment>
<evidence type="ECO:0000256" key="2">
    <source>
        <dbReference type="ARBA" id="ARBA00008661"/>
    </source>
</evidence>
<evidence type="ECO:0000256" key="8">
    <source>
        <dbReference type="ARBA" id="ARBA00023034"/>
    </source>
</evidence>
<keyword evidence="4" id="KW-0808">Transferase</keyword>
<accession>A0A4Q2D5J7</accession>
<protein>
    <recommendedName>
        <fullName evidence="14">Glycosyltransferase family 31 protein</fullName>
    </recommendedName>
</protein>
<gene>
    <name evidence="12" type="ORF">EST38_g12222</name>
</gene>
<evidence type="ECO:0000256" key="1">
    <source>
        <dbReference type="ARBA" id="ARBA00004323"/>
    </source>
</evidence>
<comment type="caution">
    <text evidence="12">The sequence shown here is derived from an EMBL/GenBank/DDBJ whole genome shotgun (WGS) entry which is preliminary data.</text>
</comment>
<keyword evidence="13" id="KW-1185">Reference proteome</keyword>
<dbReference type="AlphaFoldDB" id="A0A4Q2D5J7"/>
<evidence type="ECO:0000256" key="7">
    <source>
        <dbReference type="ARBA" id="ARBA00022989"/>
    </source>
</evidence>
<dbReference type="Proteomes" id="UP000290288">
    <property type="component" value="Unassembled WGS sequence"/>
</dbReference>
<dbReference type="PANTHER" id="PTHR11214:SF333">
    <property type="entry name" value="GLYCOSYLTRANSFERASE FAMILY 31 PROTEIN"/>
    <property type="match status" value="1"/>
</dbReference>
<comment type="subcellular location">
    <subcellularLocation>
        <location evidence="1">Golgi apparatus membrane</location>
        <topology evidence="1">Single-pass type II membrane protein</topology>
    </subcellularLocation>
</comment>
<keyword evidence="6" id="KW-0735">Signal-anchor</keyword>
<dbReference type="PANTHER" id="PTHR11214">
    <property type="entry name" value="BETA-1,3-N-ACETYLGLUCOSAMINYLTRANSFERASE"/>
    <property type="match status" value="1"/>
</dbReference>
<keyword evidence="9 11" id="KW-0472">Membrane</keyword>
<evidence type="ECO:0000313" key="12">
    <source>
        <dbReference type="EMBL" id="RXW13634.1"/>
    </source>
</evidence>
<evidence type="ECO:0000256" key="9">
    <source>
        <dbReference type="ARBA" id="ARBA00023136"/>
    </source>
</evidence>